<proteinExistence type="predicted"/>
<dbReference type="AlphaFoldDB" id="A0A6C0J7J9"/>
<sequence>MSNSYCQTFEGDSIKEATQTLILDNAEHLIKFIYEHKDHHPYDKPEVRVGLVLKTLMGANTETKPINGDIVEAVIEELTILRNTTKDTIQCNIYDEELRYLKFCTIHSDMVTLNTEIV</sequence>
<reference evidence="1" key="1">
    <citation type="journal article" date="2020" name="Nature">
        <title>Giant virus diversity and host interactions through global metagenomics.</title>
        <authorList>
            <person name="Schulz F."/>
            <person name="Roux S."/>
            <person name="Paez-Espino D."/>
            <person name="Jungbluth S."/>
            <person name="Walsh D.A."/>
            <person name="Denef V.J."/>
            <person name="McMahon K.D."/>
            <person name="Konstantinidis K.T."/>
            <person name="Eloe-Fadrosh E.A."/>
            <person name="Kyrpides N.C."/>
            <person name="Woyke T."/>
        </authorList>
    </citation>
    <scope>NUCLEOTIDE SEQUENCE</scope>
    <source>
        <strain evidence="1">GVMAG-M-3300025860-20</strain>
    </source>
</reference>
<protein>
    <submittedName>
        <fullName evidence="1">Uncharacterized protein</fullName>
    </submittedName>
</protein>
<dbReference type="EMBL" id="MN740328">
    <property type="protein sequence ID" value="QHU00696.1"/>
    <property type="molecule type" value="Genomic_DNA"/>
</dbReference>
<evidence type="ECO:0000313" key="1">
    <source>
        <dbReference type="EMBL" id="QHU00696.1"/>
    </source>
</evidence>
<name>A0A6C0J7J9_9ZZZZ</name>
<organism evidence="1">
    <name type="scientific">viral metagenome</name>
    <dbReference type="NCBI Taxonomy" id="1070528"/>
    <lineage>
        <taxon>unclassified sequences</taxon>
        <taxon>metagenomes</taxon>
        <taxon>organismal metagenomes</taxon>
    </lineage>
</organism>
<accession>A0A6C0J7J9</accession>